<evidence type="ECO:0000256" key="1">
    <source>
        <dbReference type="ARBA" id="ARBA00022649"/>
    </source>
</evidence>
<dbReference type="OrthoDB" id="2404647at2759"/>
<comment type="caution">
    <text evidence="2">The sequence shown here is derived from an EMBL/GenBank/DDBJ whole genome shotgun (WGS) entry which is preliminary data.</text>
</comment>
<dbReference type="SUPFAM" id="SSF143011">
    <property type="entry name" value="RelE-like"/>
    <property type="match status" value="1"/>
</dbReference>
<dbReference type="AlphaFoldDB" id="A0A9W4WMR5"/>
<name>A0A9W4WMR5_9GLOM</name>
<evidence type="ECO:0000313" key="3">
    <source>
        <dbReference type="Proteomes" id="UP001153678"/>
    </source>
</evidence>
<dbReference type="EMBL" id="CAMKVN010001071">
    <property type="protein sequence ID" value="CAI2173485.1"/>
    <property type="molecule type" value="Genomic_DNA"/>
</dbReference>
<accession>A0A9W4WMR5</accession>
<organism evidence="2 3">
    <name type="scientific">Funneliformis geosporum</name>
    <dbReference type="NCBI Taxonomy" id="1117311"/>
    <lineage>
        <taxon>Eukaryota</taxon>
        <taxon>Fungi</taxon>
        <taxon>Fungi incertae sedis</taxon>
        <taxon>Mucoromycota</taxon>
        <taxon>Glomeromycotina</taxon>
        <taxon>Glomeromycetes</taxon>
        <taxon>Glomerales</taxon>
        <taxon>Glomeraceae</taxon>
        <taxon>Funneliformis</taxon>
    </lineage>
</organism>
<dbReference type="PANTHER" id="PTHR35601:SF1">
    <property type="entry name" value="TOXIN RELE"/>
    <property type="match status" value="1"/>
</dbReference>
<keyword evidence="1" id="KW-1277">Toxin-antitoxin system</keyword>
<dbReference type="Pfam" id="PF05016">
    <property type="entry name" value="ParE_toxin"/>
    <property type="match status" value="1"/>
</dbReference>
<sequence length="285" mass="33815">MENKINRSQINITLELPKKLEKHLKYLETVSKRPLDFIVREALIQYLEDAEDITKYYKKVSKNDGKTLTIEWKKLAWKSLVKIDRIIAQKIKIGVETDLARDPYHKGKPLTGQRKGQWRYRFSNYRVIYEIKEQKLLIVVVEVVGSSQYKLRVNFSLQKKSEIRLYAEGMRKNKDFNHLTETEIIERLDHKNYEGGNIGLPKNSTLEERTKYRICKTILTYQLKNKLPLEQVAKKLVISEEELYNICRGKINDFSLIRLVNYLEKLVPDYELIVINNREQLNQPK</sequence>
<dbReference type="InterPro" id="IPR010982">
    <property type="entry name" value="Lambda_DNA-bd_dom_sf"/>
</dbReference>
<proteinExistence type="predicted"/>
<protein>
    <submittedName>
        <fullName evidence="2">2362_t:CDS:1</fullName>
    </submittedName>
</protein>
<dbReference type="Gene3D" id="3.30.2310.20">
    <property type="entry name" value="RelE-like"/>
    <property type="match status" value="1"/>
</dbReference>
<dbReference type="GO" id="GO:0003677">
    <property type="term" value="F:DNA binding"/>
    <property type="evidence" value="ECO:0007669"/>
    <property type="project" value="InterPro"/>
</dbReference>
<reference evidence="2" key="1">
    <citation type="submission" date="2022-08" db="EMBL/GenBank/DDBJ databases">
        <authorList>
            <person name="Kallberg Y."/>
            <person name="Tangrot J."/>
            <person name="Rosling A."/>
        </authorList>
    </citation>
    <scope>NUCLEOTIDE SEQUENCE</scope>
    <source>
        <strain evidence="2">Wild A</strain>
    </source>
</reference>
<evidence type="ECO:0000313" key="2">
    <source>
        <dbReference type="EMBL" id="CAI2173485.1"/>
    </source>
</evidence>
<keyword evidence="3" id="KW-1185">Reference proteome</keyword>
<dbReference type="InterPro" id="IPR035093">
    <property type="entry name" value="RelE/ParE_toxin_dom_sf"/>
</dbReference>
<gene>
    <name evidence="2" type="ORF">FWILDA_LOCUS6108</name>
</gene>
<dbReference type="Gene3D" id="1.10.260.40">
    <property type="entry name" value="lambda repressor-like DNA-binding domains"/>
    <property type="match status" value="1"/>
</dbReference>
<dbReference type="Proteomes" id="UP001153678">
    <property type="component" value="Unassembled WGS sequence"/>
</dbReference>
<dbReference type="PANTHER" id="PTHR35601">
    <property type="entry name" value="TOXIN RELE"/>
    <property type="match status" value="1"/>
</dbReference>
<dbReference type="SUPFAM" id="SSF47413">
    <property type="entry name" value="lambda repressor-like DNA-binding domains"/>
    <property type="match status" value="1"/>
</dbReference>
<dbReference type="InterPro" id="IPR007712">
    <property type="entry name" value="RelE/ParE_toxin"/>
</dbReference>